<dbReference type="GO" id="GO:0005524">
    <property type="term" value="F:ATP binding"/>
    <property type="evidence" value="ECO:0007669"/>
    <property type="project" value="InterPro"/>
</dbReference>
<name>A0A449A250_9BACT</name>
<keyword evidence="4" id="KW-1185">Reference proteome</keyword>
<dbReference type="AlphaFoldDB" id="A0A449A250"/>
<dbReference type="PANTHER" id="PTHR47396:SF1">
    <property type="entry name" value="ATP-DEPENDENT HELICASE IRC3-RELATED"/>
    <property type="match status" value="1"/>
</dbReference>
<accession>A0A449A250</accession>
<feature type="coiled-coil region" evidence="1">
    <location>
        <begin position="164"/>
        <end position="191"/>
    </location>
</feature>
<dbReference type="GO" id="GO:0016787">
    <property type="term" value="F:hydrolase activity"/>
    <property type="evidence" value="ECO:0007669"/>
    <property type="project" value="InterPro"/>
</dbReference>
<evidence type="ECO:0000313" key="4">
    <source>
        <dbReference type="Proteomes" id="UP000290568"/>
    </source>
</evidence>
<keyword evidence="1" id="KW-0175">Coiled coil</keyword>
<dbReference type="Pfam" id="PF04851">
    <property type="entry name" value="ResIII"/>
    <property type="match status" value="1"/>
</dbReference>
<dbReference type="REBASE" id="298397">
    <property type="entry name" value="Mga10183ORF81P"/>
</dbReference>
<dbReference type="InterPro" id="IPR006935">
    <property type="entry name" value="Helicase/UvrB_N"/>
</dbReference>
<dbReference type="SUPFAM" id="SSF52540">
    <property type="entry name" value="P-loop containing nucleoside triphosphate hydrolases"/>
    <property type="match status" value="2"/>
</dbReference>
<evidence type="ECO:0000256" key="1">
    <source>
        <dbReference type="SAM" id="Coils"/>
    </source>
</evidence>
<sequence length="787" mass="91032">MKLTNVQERAVNEIANSFDLSSKNKVIFKAPTGAGKTFMISNVIDRIISESNGKKLIFVLATISDASLPQQLETHITKYLPYLNNNFEIKHVVSPSSSKIGIKVKDYSANIPVMHNGGLLIFGLASFGKGRIFTEEGILDTFLDNIKNSIDTELIYIRDEAHRANETKSLINDIEKANDKLKEAARFYIEMTATPKNIDNSIIVEITEDELKQDTTKLLKENLIYNKGIDELEEEEIENNQLLEKACEKFKEIKKAYVDKDNKYGLKGINPAMLIQVENKTKENQEEFEKRIQEIKTILNKYHLNWVTYFSDDKKDSSGREEVSLEKISRNSSDVDVIIFKVGPSVGWDIPRACMLVQLRNVSSETLSIQTVGRIKRNPAVKDTNIENWDLKNPVFSYYIYSYSKVPSIELYASFSLKKEYKNTEFISGIIDKNQYYDFKRSVEFQNKILELVSKTQLEEKCDLLMQEYETKGKIIYESEKLLNTNKKIIDKAIFNIIDLALANEDLIDKQKNYWNEKVKAAVLDKLKQISKELNFSYELVAYAFFTLKSSEIRKVYWSFQEDKYKANIGVDYKIIKSKLPDFFSIEKDDYKSNKGIFKLQLQEALNLKSAYESSHLSKNEKHNGNVNKEDKFLIYTSDNEKNFLNKFKKFLDKRVIESESIVTWAINPVHTGIYFEYIDGSTKDIRKSFPDYILKIKDHFVAIEVKGANDDYDIKKTEKIIEGYKQFLYEKELKLIKDSFTLVVFKPEGDEFNGMSTIKAINDKIDQYDSLSSFLNDIIKNVSLDQ</sequence>
<organism evidence="3 4">
    <name type="scientific">Mycoplasmopsis gallinacea</name>
    <dbReference type="NCBI Taxonomy" id="29556"/>
    <lineage>
        <taxon>Bacteria</taxon>
        <taxon>Bacillati</taxon>
        <taxon>Mycoplasmatota</taxon>
        <taxon>Mycoplasmoidales</taxon>
        <taxon>Metamycoplasmataceae</taxon>
        <taxon>Mycoplasmopsis</taxon>
    </lineage>
</organism>
<dbReference type="GO" id="GO:0005829">
    <property type="term" value="C:cytosol"/>
    <property type="evidence" value="ECO:0007669"/>
    <property type="project" value="TreeGrafter"/>
</dbReference>
<dbReference type="GO" id="GO:0003677">
    <property type="term" value="F:DNA binding"/>
    <property type="evidence" value="ECO:0007669"/>
    <property type="project" value="InterPro"/>
</dbReference>
<dbReference type="RefSeq" id="WP_165001805.1">
    <property type="nucleotide sequence ID" value="NZ_LR214950.1"/>
</dbReference>
<proteinExistence type="predicted"/>
<dbReference type="PANTHER" id="PTHR47396">
    <property type="entry name" value="TYPE I RESTRICTION ENZYME ECOKI R PROTEIN"/>
    <property type="match status" value="1"/>
</dbReference>
<dbReference type="Proteomes" id="UP000290568">
    <property type="component" value="Chromosome"/>
</dbReference>
<reference evidence="3 4" key="1">
    <citation type="submission" date="2019-01" db="EMBL/GenBank/DDBJ databases">
        <authorList>
            <consortium name="Pathogen Informatics"/>
        </authorList>
    </citation>
    <scope>NUCLEOTIDE SEQUENCE [LARGE SCALE GENOMIC DNA]</scope>
    <source>
        <strain evidence="3 4">NCTC10183</strain>
    </source>
</reference>
<evidence type="ECO:0000313" key="3">
    <source>
        <dbReference type="EMBL" id="VEU58326.1"/>
    </source>
</evidence>
<feature type="domain" description="Helicase/UvrB N-terminal" evidence="2">
    <location>
        <begin position="1"/>
        <end position="196"/>
    </location>
</feature>
<evidence type="ECO:0000259" key="2">
    <source>
        <dbReference type="Pfam" id="PF04851"/>
    </source>
</evidence>
<dbReference type="InterPro" id="IPR027417">
    <property type="entry name" value="P-loop_NTPase"/>
</dbReference>
<gene>
    <name evidence="3" type="ORF">NCTC10183_00082</name>
</gene>
<dbReference type="Gene3D" id="3.40.50.300">
    <property type="entry name" value="P-loop containing nucleotide triphosphate hydrolases"/>
    <property type="match status" value="2"/>
</dbReference>
<protein>
    <submittedName>
        <fullName evidence="3">Type III restriction enzyme, res subunit</fullName>
    </submittedName>
</protein>
<dbReference type="EMBL" id="LR214950">
    <property type="protein sequence ID" value="VEU58326.1"/>
    <property type="molecule type" value="Genomic_DNA"/>
</dbReference>
<dbReference type="InterPro" id="IPR050742">
    <property type="entry name" value="Helicase_Restrict-Modif_Enz"/>
</dbReference>
<dbReference type="STRING" id="29556.VO56_00090"/>